<accession>A0A1G8H0R1</accession>
<evidence type="ECO:0000313" key="2">
    <source>
        <dbReference type="Proteomes" id="UP000243588"/>
    </source>
</evidence>
<organism evidence="1 2">
    <name type="scientific">Myroides phaeus</name>
    <dbReference type="NCBI Taxonomy" id="702745"/>
    <lineage>
        <taxon>Bacteria</taxon>
        <taxon>Pseudomonadati</taxon>
        <taxon>Bacteroidota</taxon>
        <taxon>Flavobacteriia</taxon>
        <taxon>Flavobacteriales</taxon>
        <taxon>Flavobacteriaceae</taxon>
        <taxon>Myroides</taxon>
    </lineage>
</organism>
<sequence>MLEQFIPLLNNFSELQTASFVTNYCSFPESNEYNACSFSIDNYKIIYREAKVTPKKTGLFVAIWKRNEQGITEPYHIADDFDFMIISCVENDNKGYFIFPKEALATLNIISSANKEGKRGMRVYPTWDIPTNKQAITTQKKHKDFFTIL</sequence>
<dbReference type="AlphaFoldDB" id="A0A1G8H0R1"/>
<dbReference type="RefSeq" id="WP_090410473.1">
    <property type="nucleotide sequence ID" value="NZ_FNDQ01000037.1"/>
</dbReference>
<dbReference type="PIRSF" id="PIRSF032285">
    <property type="entry name" value="UCP032285"/>
    <property type="match status" value="1"/>
</dbReference>
<dbReference type="Gene3D" id="3.40.1350.140">
    <property type="entry name" value="MepB-like"/>
    <property type="match status" value="1"/>
</dbReference>
<keyword evidence="2" id="KW-1185">Reference proteome</keyword>
<dbReference type="InterPro" id="IPR011235">
    <property type="entry name" value="MepB-like"/>
</dbReference>
<reference evidence="2" key="1">
    <citation type="submission" date="2016-10" db="EMBL/GenBank/DDBJ databases">
        <authorList>
            <person name="Varghese N."/>
            <person name="Submissions S."/>
        </authorList>
    </citation>
    <scope>NUCLEOTIDE SEQUENCE [LARGE SCALE GENOMIC DNA]</scope>
    <source>
        <strain evidence="2">DSM 23313</strain>
    </source>
</reference>
<gene>
    <name evidence="1" type="ORF">SAMN05421818_13715</name>
</gene>
<dbReference type="STRING" id="702745.SAMN05421818_13715"/>
<evidence type="ECO:0008006" key="3">
    <source>
        <dbReference type="Google" id="ProtNLM"/>
    </source>
</evidence>
<dbReference type="InterPro" id="IPR038231">
    <property type="entry name" value="MepB-like_sf"/>
</dbReference>
<dbReference type="Proteomes" id="UP000243588">
    <property type="component" value="Unassembled WGS sequence"/>
</dbReference>
<evidence type="ECO:0000313" key="1">
    <source>
        <dbReference type="EMBL" id="SDI00248.1"/>
    </source>
</evidence>
<name>A0A1G8H0R1_9FLAO</name>
<dbReference type="EMBL" id="FNDQ01000037">
    <property type="protein sequence ID" value="SDI00248.1"/>
    <property type="molecule type" value="Genomic_DNA"/>
</dbReference>
<dbReference type="Pfam" id="PF08877">
    <property type="entry name" value="MepB-like"/>
    <property type="match status" value="1"/>
</dbReference>
<proteinExistence type="predicted"/>
<protein>
    <recommendedName>
        <fullName evidence="3">MepB protein</fullName>
    </recommendedName>
</protein>